<dbReference type="PANTHER" id="PTHR34222">
    <property type="entry name" value="GAG_PRE-INTEGRS DOMAIN-CONTAINING PROTEIN"/>
    <property type="match status" value="1"/>
</dbReference>
<protein>
    <recommendedName>
        <fullName evidence="4">Retrotransposon gag domain-containing protein</fullName>
    </recommendedName>
</protein>
<accession>A0AAQ3SFY6</accession>
<dbReference type="AlphaFoldDB" id="A0AAQ3SFY6"/>
<evidence type="ECO:0000313" key="2">
    <source>
        <dbReference type="EMBL" id="WVZ26386.1"/>
    </source>
</evidence>
<evidence type="ECO:0000313" key="3">
    <source>
        <dbReference type="Proteomes" id="UP001374535"/>
    </source>
</evidence>
<proteinExistence type="predicted"/>
<evidence type="ECO:0008006" key="4">
    <source>
        <dbReference type="Google" id="ProtNLM"/>
    </source>
</evidence>
<feature type="region of interest" description="Disordered" evidence="1">
    <location>
        <begin position="1"/>
        <end position="20"/>
    </location>
</feature>
<feature type="compositionally biased region" description="Polar residues" evidence="1">
    <location>
        <begin position="1"/>
        <end position="11"/>
    </location>
</feature>
<dbReference type="EMBL" id="CP144700">
    <property type="protein sequence ID" value="WVZ26386.1"/>
    <property type="molecule type" value="Genomic_DNA"/>
</dbReference>
<sequence length="315" mass="36423">MASISQNTSPTPDHLVNPAHPFYLHPGENPALRDMVIALETKNKEHILPCPPITDPLYEAWRRSNRMVMSWLTPICHVMDTTSEIWRYLKDHFSHVDKLQISDLQNQILACQQGEYTIYEYYTQMKILWKEMELYCCVLTCTYFTPCVCGLLSKLHKEREDDYVIHFLHGLNESYAQVRSQIIMPDLMPSIVKTFSMVLQHEREFIGINLKPFILDFLAFAALSNDQPRFHSSTRPTSTTNKTTSRNNKFCEHCKKTNHTIETCYFHIGFPVGYKMSKPTNKTSTSLVTVDSSTSPQPLILDGNHTNDQFTFSKD</sequence>
<organism evidence="2 3">
    <name type="scientific">Vigna mungo</name>
    <name type="common">Black gram</name>
    <name type="synonym">Phaseolus mungo</name>
    <dbReference type="NCBI Taxonomy" id="3915"/>
    <lineage>
        <taxon>Eukaryota</taxon>
        <taxon>Viridiplantae</taxon>
        <taxon>Streptophyta</taxon>
        <taxon>Embryophyta</taxon>
        <taxon>Tracheophyta</taxon>
        <taxon>Spermatophyta</taxon>
        <taxon>Magnoliopsida</taxon>
        <taxon>eudicotyledons</taxon>
        <taxon>Gunneridae</taxon>
        <taxon>Pentapetalae</taxon>
        <taxon>rosids</taxon>
        <taxon>fabids</taxon>
        <taxon>Fabales</taxon>
        <taxon>Fabaceae</taxon>
        <taxon>Papilionoideae</taxon>
        <taxon>50 kb inversion clade</taxon>
        <taxon>NPAAA clade</taxon>
        <taxon>indigoferoid/millettioid clade</taxon>
        <taxon>Phaseoleae</taxon>
        <taxon>Vigna</taxon>
    </lineage>
</organism>
<evidence type="ECO:0000256" key="1">
    <source>
        <dbReference type="SAM" id="MobiDB-lite"/>
    </source>
</evidence>
<gene>
    <name evidence="2" type="ORF">V8G54_004930</name>
</gene>
<reference evidence="2 3" key="1">
    <citation type="journal article" date="2023" name="Life. Sci Alliance">
        <title>Evolutionary insights into 3D genome organization and epigenetic landscape of Vigna mungo.</title>
        <authorList>
            <person name="Junaid A."/>
            <person name="Singh B."/>
            <person name="Bhatia S."/>
        </authorList>
    </citation>
    <scope>NUCLEOTIDE SEQUENCE [LARGE SCALE GENOMIC DNA]</scope>
    <source>
        <strain evidence="2">Urdbean</strain>
    </source>
</reference>
<dbReference type="PANTHER" id="PTHR34222:SF99">
    <property type="entry name" value="PROTEIN, PUTATIVE-RELATED"/>
    <property type="match status" value="1"/>
</dbReference>
<keyword evidence="3" id="KW-1185">Reference proteome</keyword>
<dbReference type="Proteomes" id="UP001374535">
    <property type="component" value="Chromosome 1"/>
</dbReference>
<name>A0AAQ3SFY6_VIGMU</name>